<reference evidence="29" key="4">
    <citation type="submission" date="2025-09" db="UniProtKB">
        <authorList>
            <consortium name="Ensembl"/>
        </authorList>
    </citation>
    <scope>IDENTIFICATION</scope>
</reference>
<keyword evidence="11" id="KW-0808">Transferase</keyword>
<evidence type="ECO:0000256" key="6">
    <source>
        <dbReference type="ARBA" id="ARBA00022490"/>
    </source>
</evidence>
<feature type="region of interest" description="Disordered" evidence="28">
    <location>
        <begin position="227"/>
        <end position="379"/>
    </location>
</feature>
<feature type="region of interest" description="Disordered" evidence="28">
    <location>
        <begin position="1"/>
        <end position="21"/>
    </location>
</feature>
<feature type="compositionally biased region" description="Acidic residues" evidence="28">
    <location>
        <begin position="1491"/>
        <end position="1529"/>
    </location>
</feature>
<name>A0A3P8PN82_ASTCA</name>
<dbReference type="UniPathway" id="UPA00143"/>
<dbReference type="InterPro" id="IPR011989">
    <property type="entry name" value="ARM-like"/>
</dbReference>
<feature type="compositionally biased region" description="Low complexity" evidence="28">
    <location>
        <begin position="997"/>
        <end position="1012"/>
    </location>
</feature>
<evidence type="ECO:0000256" key="23">
    <source>
        <dbReference type="ARBA" id="ARBA00047899"/>
    </source>
</evidence>
<evidence type="ECO:0000256" key="26">
    <source>
        <dbReference type="ARBA" id="ARBA00071147"/>
    </source>
</evidence>
<feature type="compositionally biased region" description="Low complexity" evidence="28">
    <location>
        <begin position="1019"/>
        <end position="1028"/>
    </location>
</feature>
<evidence type="ECO:0000256" key="18">
    <source>
        <dbReference type="ARBA" id="ARBA00022990"/>
    </source>
</evidence>
<feature type="compositionally biased region" description="Polar residues" evidence="28">
    <location>
        <begin position="227"/>
        <end position="260"/>
    </location>
</feature>
<dbReference type="PROSITE" id="PS50896">
    <property type="entry name" value="LISH"/>
    <property type="match status" value="1"/>
</dbReference>
<keyword evidence="15" id="KW-0833">Ubl conjugation pathway</keyword>
<keyword evidence="22" id="KW-0539">Nucleus</keyword>
<dbReference type="GO" id="GO:0005634">
    <property type="term" value="C:nucleus"/>
    <property type="evidence" value="ECO:0007669"/>
    <property type="project" value="UniProtKB-SubCell"/>
</dbReference>
<dbReference type="GO" id="GO:0030331">
    <property type="term" value="F:nuclear estrogen receptor binding"/>
    <property type="evidence" value="ECO:0007669"/>
    <property type="project" value="TreeGrafter"/>
</dbReference>
<evidence type="ECO:0000256" key="7">
    <source>
        <dbReference type="ARBA" id="ARBA00022527"/>
    </source>
</evidence>
<dbReference type="SUPFAM" id="SSF50978">
    <property type="entry name" value="WD40 repeat-like"/>
    <property type="match status" value="1"/>
</dbReference>
<reference evidence="29 30" key="1">
    <citation type="submission" date="2018-05" db="EMBL/GenBank/DDBJ databases">
        <authorList>
            <person name="Datahose"/>
        </authorList>
    </citation>
    <scope>NUCLEOTIDE SEQUENCE</scope>
</reference>
<evidence type="ECO:0000256" key="10">
    <source>
        <dbReference type="ARBA" id="ARBA00022581"/>
    </source>
</evidence>
<evidence type="ECO:0000256" key="2">
    <source>
        <dbReference type="ARBA" id="ARBA00004300"/>
    </source>
</evidence>
<evidence type="ECO:0000256" key="9">
    <source>
        <dbReference type="ARBA" id="ARBA00022574"/>
    </source>
</evidence>
<dbReference type="Gene3D" id="1.25.10.10">
    <property type="entry name" value="Leucine-rich Repeat Variant"/>
    <property type="match status" value="1"/>
</dbReference>
<comment type="pathway">
    <text evidence="3">Protein modification; protein ubiquitination.</text>
</comment>
<keyword evidence="17" id="KW-0156">Chromatin regulator</keyword>
<feature type="region of interest" description="Disordered" evidence="28">
    <location>
        <begin position="997"/>
        <end position="1050"/>
    </location>
</feature>
<keyword evidence="20" id="KW-0804">Transcription</keyword>
<feature type="compositionally biased region" description="Acidic residues" evidence="28">
    <location>
        <begin position="1559"/>
        <end position="1589"/>
    </location>
</feature>
<evidence type="ECO:0000256" key="16">
    <source>
        <dbReference type="ARBA" id="ARBA00022840"/>
    </source>
</evidence>
<proteinExistence type="inferred from homology"/>
<comment type="catalytic activity">
    <reaction evidence="24">
        <text>L-seryl-[protein] + ATP = O-phospho-L-seryl-[protein] + ADP + H(+)</text>
        <dbReference type="Rhea" id="RHEA:17989"/>
        <dbReference type="Rhea" id="RHEA-COMP:9863"/>
        <dbReference type="Rhea" id="RHEA-COMP:11604"/>
        <dbReference type="ChEBI" id="CHEBI:15378"/>
        <dbReference type="ChEBI" id="CHEBI:29999"/>
        <dbReference type="ChEBI" id="CHEBI:30616"/>
        <dbReference type="ChEBI" id="CHEBI:83421"/>
        <dbReference type="ChEBI" id="CHEBI:456216"/>
        <dbReference type="EC" id="2.7.11.1"/>
    </reaction>
</comment>
<feature type="compositionally biased region" description="Polar residues" evidence="28">
    <location>
        <begin position="275"/>
        <end position="302"/>
    </location>
</feature>
<evidence type="ECO:0000256" key="24">
    <source>
        <dbReference type="ARBA" id="ARBA00048679"/>
    </source>
</evidence>
<keyword evidence="12" id="KW-0677">Repeat</keyword>
<keyword evidence="13" id="KW-0547">Nucleotide-binding</keyword>
<evidence type="ECO:0000256" key="21">
    <source>
        <dbReference type="ARBA" id="ARBA00023212"/>
    </source>
</evidence>
<evidence type="ECO:0000256" key="8">
    <source>
        <dbReference type="ARBA" id="ARBA00022553"/>
    </source>
</evidence>
<evidence type="ECO:0000313" key="29">
    <source>
        <dbReference type="Ensembl" id="ENSACLP00000018477.2"/>
    </source>
</evidence>
<dbReference type="InterPro" id="IPR033270">
    <property type="entry name" value="VPRBP/DCAF1"/>
</dbReference>
<comment type="subunit">
    <text evidence="25">Component of the DCX (DDB1-CUL4-X-box) E3 ubiquitin-protein ligase complex, named CUL4A-RBX1-DDB1-DCAF1/VPRBP complex. Interacts with DDB1; the interaction is direct. Also forms a ternary complex with DDA1 and DDB1. Interacts with NF2 (via FERM domain). Component of the EDVP complex, a E3 ligase complex containing DYRK2, EDD/UBR5, DDB1 and DCAF1. Interacts with DYRK2; the interaction is direct. Interacts with RAG1; the interaction is direct. Interacts with LLGL1 and LLGL2. Interacts with histone H3. Interacts with ESR1 and LATS1; probably recruited by LATS1 to promote ESR1 ubiquitination and ubiquitin-mediated proteasomal degradation. Directly interacts with TET1, TET2 and TET3 (via C-terminus). Interacts with CEP78; promoting DCAF1 localization to centrosomes.</text>
</comment>
<dbReference type="Ensembl" id="ENSACLT00000018913.2">
    <property type="protein sequence ID" value="ENSACLP00000018477.2"/>
    <property type="gene ID" value="ENSACLG00000012501.2"/>
</dbReference>
<feature type="compositionally biased region" description="Basic and acidic residues" evidence="28">
    <location>
        <begin position="265"/>
        <end position="274"/>
    </location>
</feature>
<evidence type="ECO:0000256" key="19">
    <source>
        <dbReference type="ARBA" id="ARBA00023015"/>
    </source>
</evidence>
<evidence type="ECO:0000256" key="28">
    <source>
        <dbReference type="SAM" id="MobiDB-lite"/>
    </source>
</evidence>
<evidence type="ECO:0000256" key="12">
    <source>
        <dbReference type="ARBA" id="ARBA00022737"/>
    </source>
</evidence>
<evidence type="ECO:0000256" key="13">
    <source>
        <dbReference type="ARBA" id="ARBA00022741"/>
    </source>
</evidence>
<evidence type="ECO:0000256" key="3">
    <source>
        <dbReference type="ARBA" id="ARBA00004906"/>
    </source>
</evidence>
<dbReference type="SUPFAM" id="SSF48371">
    <property type="entry name" value="ARM repeat"/>
    <property type="match status" value="1"/>
</dbReference>
<evidence type="ECO:0000256" key="14">
    <source>
        <dbReference type="ARBA" id="ARBA00022777"/>
    </source>
</evidence>
<dbReference type="GeneTree" id="ENSGT00390000005874"/>
<keyword evidence="6" id="KW-0963">Cytoplasm</keyword>
<evidence type="ECO:0000256" key="4">
    <source>
        <dbReference type="ARBA" id="ARBA00008845"/>
    </source>
</evidence>
<keyword evidence="10" id="KW-0945">Host-virus interaction</keyword>
<dbReference type="GO" id="GO:0005813">
    <property type="term" value="C:centrosome"/>
    <property type="evidence" value="ECO:0007669"/>
    <property type="project" value="UniProtKB-SubCell"/>
</dbReference>
<evidence type="ECO:0000256" key="11">
    <source>
        <dbReference type="ARBA" id="ARBA00022679"/>
    </source>
</evidence>
<dbReference type="GO" id="GO:0005524">
    <property type="term" value="F:ATP binding"/>
    <property type="evidence" value="ECO:0007669"/>
    <property type="project" value="UniProtKB-KW"/>
</dbReference>
<comment type="similarity">
    <text evidence="4">Belongs to the VPRBP/DCAF1 family.</text>
</comment>
<dbReference type="EC" id="2.7.11.1" evidence="5"/>
<gene>
    <name evidence="29" type="primary">DCAF1</name>
</gene>
<keyword evidence="7" id="KW-0723">Serine/threonine-protein kinase</keyword>
<evidence type="ECO:0000256" key="15">
    <source>
        <dbReference type="ARBA" id="ARBA00022786"/>
    </source>
</evidence>
<evidence type="ECO:0000256" key="17">
    <source>
        <dbReference type="ARBA" id="ARBA00022853"/>
    </source>
</evidence>
<dbReference type="Gene3D" id="2.130.10.10">
    <property type="entry name" value="YVTN repeat-like/Quinoprotein amine dehydrogenase"/>
    <property type="match status" value="1"/>
</dbReference>
<dbReference type="InterPro" id="IPR015943">
    <property type="entry name" value="WD40/YVTN_repeat-like_dom_sf"/>
</dbReference>
<dbReference type="Bgee" id="ENSACLG00000012501">
    <property type="expression patterns" value="Expressed in testis and 5 other cell types or tissues"/>
</dbReference>
<evidence type="ECO:0000256" key="5">
    <source>
        <dbReference type="ARBA" id="ARBA00012513"/>
    </source>
</evidence>
<keyword evidence="16" id="KW-0067">ATP-binding</keyword>
<dbReference type="FunFam" id="2.130.10.10:FF:000055">
    <property type="entry name" value="DDB1 and CUL4-associated factor 1"/>
    <property type="match status" value="1"/>
</dbReference>
<reference evidence="30" key="2">
    <citation type="submission" date="2023-03" db="EMBL/GenBank/DDBJ databases">
        <authorList>
            <consortium name="Wellcome Sanger Institute Data Sharing"/>
        </authorList>
    </citation>
    <scope>NUCLEOTIDE SEQUENCE [LARGE SCALE GENOMIC DNA]</scope>
</reference>
<dbReference type="STRING" id="8154.ENSACLP00000018477"/>
<feature type="region of interest" description="Disordered" evidence="28">
    <location>
        <begin position="1488"/>
        <end position="1600"/>
    </location>
</feature>
<accession>A0A3P8PN82</accession>
<dbReference type="SMART" id="SM00667">
    <property type="entry name" value="LisH"/>
    <property type="match status" value="1"/>
</dbReference>
<dbReference type="PANTHER" id="PTHR13129">
    <property type="entry name" value="VPRBP PROTEIN-RELATED"/>
    <property type="match status" value="1"/>
</dbReference>
<evidence type="ECO:0000256" key="25">
    <source>
        <dbReference type="ARBA" id="ARBA00063313"/>
    </source>
</evidence>
<keyword evidence="18" id="KW-0007">Acetylation</keyword>
<keyword evidence="19" id="KW-0805">Transcription regulation</keyword>
<dbReference type="Proteomes" id="UP000265100">
    <property type="component" value="Chromosome 5"/>
</dbReference>
<organism evidence="29 30">
    <name type="scientific">Astatotilapia calliptera</name>
    <name type="common">Eastern happy</name>
    <name type="synonym">Chromis callipterus</name>
    <dbReference type="NCBI Taxonomy" id="8154"/>
    <lineage>
        <taxon>Eukaryota</taxon>
        <taxon>Metazoa</taxon>
        <taxon>Chordata</taxon>
        <taxon>Craniata</taxon>
        <taxon>Vertebrata</taxon>
        <taxon>Euteleostomi</taxon>
        <taxon>Actinopterygii</taxon>
        <taxon>Neopterygii</taxon>
        <taxon>Teleostei</taxon>
        <taxon>Neoteleostei</taxon>
        <taxon>Acanthomorphata</taxon>
        <taxon>Ovalentaria</taxon>
        <taxon>Cichlomorphae</taxon>
        <taxon>Cichliformes</taxon>
        <taxon>Cichlidae</taxon>
        <taxon>African cichlids</taxon>
        <taxon>Pseudocrenilabrinae</taxon>
        <taxon>Haplochromini</taxon>
        <taxon>Astatotilapia</taxon>
    </lineage>
</organism>
<keyword evidence="30" id="KW-1185">Reference proteome</keyword>
<evidence type="ECO:0000256" key="27">
    <source>
        <dbReference type="ARBA" id="ARBA00078221"/>
    </source>
</evidence>
<comment type="catalytic activity">
    <reaction evidence="23">
        <text>L-threonyl-[protein] + ATP = O-phospho-L-threonyl-[protein] + ADP + H(+)</text>
        <dbReference type="Rhea" id="RHEA:46608"/>
        <dbReference type="Rhea" id="RHEA-COMP:11060"/>
        <dbReference type="Rhea" id="RHEA-COMP:11605"/>
        <dbReference type="ChEBI" id="CHEBI:15378"/>
        <dbReference type="ChEBI" id="CHEBI:30013"/>
        <dbReference type="ChEBI" id="CHEBI:30616"/>
        <dbReference type="ChEBI" id="CHEBI:61977"/>
        <dbReference type="ChEBI" id="CHEBI:456216"/>
        <dbReference type="EC" id="2.7.11.1"/>
    </reaction>
</comment>
<dbReference type="GO" id="GO:0080008">
    <property type="term" value="C:Cul4-RING E3 ubiquitin ligase complex"/>
    <property type="evidence" value="ECO:0007669"/>
    <property type="project" value="TreeGrafter"/>
</dbReference>
<dbReference type="PANTHER" id="PTHR13129:SF4">
    <property type="entry name" value="DDB1- AND CUL4-ASSOCIATED FACTOR 1"/>
    <property type="match status" value="1"/>
</dbReference>
<dbReference type="GO" id="GO:0016567">
    <property type="term" value="P:protein ubiquitination"/>
    <property type="evidence" value="ECO:0007669"/>
    <property type="project" value="UniProtKB-UniPathway"/>
</dbReference>
<reference evidence="29" key="3">
    <citation type="submission" date="2025-08" db="UniProtKB">
        <authorList>
            <consortium name="Ensembl"/>
        </authorList>
    </citation>
    <scope>IDENTIFICATION</scope>
</reference>
<protein>
    <recommendedName>
        <fullName evidence="26">DDB1- and CUL4-associated factor 1</fullName>
        <ecNumber evidence="5">2.7.11.1</ecNumber>
    </recommendedName>
    <alternativeName>
        <fullName evidence="27">Serine/threonine-protein kinase VPRBP</fullName>
    </alternativeName>
</protein>
<keyword evidence="8" id="KW-0597">Phosphoprotein</keyword>
<evidence type="ECO:0000256" key="1">
    <source>
        <dbReference type="ARBA" id="ARBA00004123"/>
    </source>
</evidence>
<sequence>MPQRRASLRRRPAAMSSADEEPSAAIVAALTSALSSAVSAAMAVAMAVDSKADLSALLDEWEEAQRGPTEQLVSVLNRISELIEKEMGEYHKADPDPFDDRHPGRADPDCMLGQLLKMLFMNDDFTNALLDTYIMTSREHSLNTAACRLLQNICPGLETAVVFQEKEGLAERLFGWAREAERPLCVYATGLLARAMSNQEVAANYREENAQLVAVMIKRLHELQSQEATSHFSATHTSENLPQDSQAETAQTSGVTTAQQDPMEMEARNERAWESSRTTSNTKPTSLLGSAQKNGGRSSSSARLLPGFVYQVAPDSASRETEDMQGGRGGGGGKKWAIKENERKAKQKLNITNSSDRSGEDAERTEASEQPASTSSWSEMSSVMIGTDFRLSPLSPAMEQRLILQYLTPLGDYQELLAVFMQLDTRSLLMNYIDLRQTNNVQLTFDALLYLASLLLHKKFAAEFIAHGGVQKLLEIPRPSMAATGVSLCLYYLAYNQDAMERVCTLPDGVLSDTVSYALWLLESSHASGVCHATMFFSISFSFRAVLQLFDQQDGLRRLVNLISTLEILNVGSELSRLSDDQVFSSRQTAKHTCMALRRYFEAHLAVKTEQVKQSLHASDGGIVIPQQPFYKAYSYTREQIIEMMEFLIECGPPQLHWEPVEVFYKLACVPLMLQLISTACDWRTYFGRSDTVRYALDILSILTVVPKVQLVLAETVEVQDEARSPVSTVGMSIILGVAEGEVFVNDAEIQKSALQVIINCVCAPDQSLNSVGAFAVTPLKPLLHPQQPPTPHNRVLAHMWQVVQNNNGIKVLLSLLSVKMPITDADLIRALACKALVGLSRSSAIRQIISKLPLFTRSHIQQLMKEPVLQDKRSEHVRFCRFAAELTERVSGKPLLMGTDVSLARLQRANVVAQSRITFSERELLVLIRNHLVAKGLQDTANTLVKEANLPAATLCPNPSPSCVTPPPSASVVPRTCRLAGGIAARIASHVGASPVSSGASVSPCPSSSRPLAPPHPSCSSASTSAHPTPPPPPLPHPSPQGQGPYPLGRILFSRERPVAPCSSGKKLRALKQKSDHGAFIQTPAMKKQLERHLPSPPTLDSIITEYLREQHARCPNPVTTCPPFSLFTPHRCPEPKQRRQASPNFTARLGARVLYPKYGGVDRACLDRHLIFSRFRPMSVFHEGDGDESGFTCCAFSACERFLMLGTCSGHLKFYNVLSGEEAANYTCHTSAITHLEPSRDGKLLLTSASWSVPLSALWSMDGVFIKKNSFADDHYVEFSKLSQDRVIGTKDQVANIYDIQTGQKTLTLNDPGLANNYKRNCATFSPTDDLVLNDGVLWDVRASRAIHKFDKFNMNISGVFHPNGLEVIINTEIWDLRTFHLLHTVPALDQCRVVFNSNATIMYGAMLQADDEDDAMDQQMKGPFGSSFRTFDATDYKPITTVDVKRNIFDLCTDTKDCYLAVIENQDAVGLDTVCRLYEVGRQKLAEEGDDDDQDDDQDDDDSSDSDDDDDDDDDDNDDLDTDPLIEELANNNEAENEEQADSPRDEEIADLLAGDSDDDNDSNNNNDSEDWESVNDGSEPFDADGSEFLSGASDDDLIQSIRDLHDRWFS</sequence>
<dbReference type="InterPro" id="IPR016024">
    <property type="entry name" value="ARM-type_fold"/>
</dbReference>
<feature type="compositionally biased region" description="Basic residues" evidence="28">
    <location>
        <begin position="1"/>
        <end position="12"/>
    </location>
</feature>
<comment type="subcellular location">
    <subcellularLocation>
        <location evidence="2">Cytoplasm</location>
        <location evidence="2">Cytoskeleton</location>
        <location evidence="2">Microtubule organizing center</location>
        <location evidence="2">Centrosome</location>
    </subcellularLocation>
    <subcellularLocation>
        <location evidence="1">Nucleus</location>
    </subcellularLocation>
</comment>
<keyword evidence="9" id="KW-0853">WD repeat</keyword>
<evidence type="ECO:0000256" key="22">
    <source>
        <dbReference type="ARBA" id="ARBA00023242"/>
    </source>
</evidence>
<dbReference type="InterPro" id="IPR036322">
    <property type="entry name" value="WD40_repeat_dom_sf"/>
</dbReference>
<keyword evidence="21" id="KW-0206">Cytoskeleton</keyword>
<keyword evidence="14" id="KW-0418">Kinase</keyword>
<evidence type="ECO:0000256" key="20">
    <source>
        <dbReference type="ARBA" id="ARBA00023163"/>
    </source>
</evidence>
<dbReference type="GO" id="GO:1990244">
    <property type="term" value="F:histone H2AT120 kinase activity"/>
    <property type="evidence" value="ECO:0007669"/>
    <property type="project" value="TreeGrafter"/>
</dbReference>
<evidence type="ECO:0000313" key="30">
    <source>
        <dbReference type="Proteomes" id="UP000265100"/>
    </source>
</evidence>
<dbReference type="InterPro" id="IPR006594">
    <property type="entry name" value="LisH"/>
</dbReference>
<feature type="compositionally biased region" description="Basic and acidic residues" evidence="28">
    <location>
        <begin position="357"/>
        <end position="367"/>
    </location>
</feature>
<dbReference type="OMA" id="RAQHRQC"/>
<feature type="compositionally biased region" description="Pro residues" evidence="28">
    <location>
        <begin position="1029"/>
        <end position="1040"/>
    </location>
</feature>